<reference evidence="1 2" key="1">
    <citation type="journal article" date="2014" name="Nat. Genet.">
        <title>Genome and transcriptome of the porcine whipworm Trichuris suis.</title>
        <authorList>
            <person name="Jex A.R."/>
            <person name="Nejsum P."/>
            <person name="Schwarz E.M."/>
            <person name="Hu L."/>
            <person name="Young N.D."/>
            <person name="Hall R.S."/>
            <person name="Korhonen P.K."/>
            <person name="Liao S."/>
            <person name="Thamsborg S."/>
            <person name="Xia J."/>
            <person name="Xu P."/>
            <person name="Wang S."/>
            <person name="Scheerlinck J.P."/>
            <person name="Hofmann A."/>
            <person name="Sternberg P.W."/>
            <person name="Wang J."/>
            <person name="Gasser R.B."/>
        </authorList>
    </citation>
    <scope>NUCLEOTIDE SEQUENCE [LARGE SCALE GENOMIC DNA]</scope>
    <source>
        <strain evidence="1">DCEP-RM93M</strain>
    </source>
</reference>
<evidence type="ECO:0000313" key="1">
    <source>
        <dbReference type="EMBL" id="KFD58257.1"/>
    </source>
</evidence>
<dbReference type="EMBL" id="KL363185">
    <property type="protein sequence ID" value="KFD58257.1"/>
    <property type="molecule type" value="Genomic_DNA"/>
</dbReference>
<sequence length="138" mass="15588">MERSNEGLLPRHQTPSSCDDLLEAVFKEPNGYFGDIPCVVHATVSSAFETLSDFFQHTHQVGPGCLDTSLKRNADINPLVETIRLRDGQQKENCPNVPVNYKSNVFIQVVHIPGQPRLEIIHHVLKQGRFINRFLQNA</sequence>
<gene>
    <name evidence="1" type="ORF">M513_01020</name>
</gene>
<proteinExistence type="predicted"/>
<keyword evidence="2" id="KW-1185">Reference proteome</keyword>
<name>A0A085MM11_9BILA</name>
<organism evidence="1 2">
    <name type="scientific">Trichuris suis</name>
    <name type="common">pig whipworm</name>
    <dbReference type="NCBI Taxonomy" id="68888"/>
    <lineage>
        <taxon>Eukaryota</taxon>
        <taxon>Metazoa</taxon>
        <taxon>Ecdysozoa</taxon>
        <taxon>Nematoda</taxon>
        <taxon>Enoplea</taxon>
        <taxon>Dorylaimia</taxon>
        <taxon>Trichinellida</taxon>
        <taxon>Trichuridae</taxon>
        <taxon>Trichuris</taxon>
    </lineage>
</organism>
<dbReference type="Proteomes" id="UP000030764">
    <property type="component" value="Unassembled WGS sequence"/>
</dbReference>
<dbReference type="AlphaFoldDB" id="A0A085MM11"/>
<evidence type="ECO:0000313" key="2">
    <source>
        <dbReference type="Proteomes" id="UP000030764"/>
    </source>
</evidence>
<protein>
    <submittedName>
        <fullName evidence="1">Uncharacterized protein</fullName>
    </submittedName>
</protein>
<accession>A0A085MM11</accession>